<comment type="caution">
    <text evidence="2">The sequence shown here is derived from an EMBL/GenBank/DDBJ whole genome shotgun (WGS) entry which is preliminary data.</text>
</comment>
<accession>A0A1H3PJK4</accession>
<evidence type="ECO:0000313" key="3">
    <source>
        <dbReference type="Proteomes" id="UP000199663"/>
    </source>
</evidence>
<dbReference type="InterPro" id="IPR019734">
    <property type="entry name" value="TPR_rpt"/>
</dbReference>
<dbReference type="PROSITE" id="PS50005">
    <property type="entry name" value="TPR"/>
    <property type="match status" value="3"/>
</dbReference>
<keyword evidence="1" id="KW-0802">TPR repeat</keyword>
<reference evidence="2 3" key="1">
    <citation type="submission" date="2016-10" db="EMBL/GenBank/DDBJ databases">
        <authorList>
            <person name="Varghese N."/>
            <person name="Submissions S."/>
        </authorList>
    </citation>
    <scope>NUCLEOTIDE SEQUENCE [LARGE SCALE GENOMIC DNA]</scope>
    <source>
        <strain evidence="2 3">DSM 17997</strain>
    </source>
</reference>
<feature type="repeat" description="TPR" evidence="1">
    <location>
        <begin position="306"/>
        <end position="339"/>
    </location>
</feature>
<dbReference type="PANTHER" id="PTHR12558">
    <property type="entry name" value="CELL DIVISION CYCLE 16,23,27"/>
    <property type="match status" value="1"/>
</dbReference>
<protein>
    <submittedName>
        <fullName evidence="2">Tetratricopeptide repeat-containing protein</fullName>
    </submittedName>
</protein>
<dbReference type="Pfam" id="PF13181">
    <property type="entry name" value="TPR_8"/>
    <property type="match status" value="2"/>
</dbReference>
<dbReference type="SUPFAM" id="SSF48452">
    <property type="entry name" value="TPR-like"/>
    <property type="match status" value="1"/>
</dbReference>
<evidence type="ECO:0000256" key="1">
    <source>
        <dbReference type="PROSITE-ProRule" id="PRU00339"/>
    </source>
</evidence>
<dbReference type="Proteomes" id="UP000199663">
    <property type="component" value="Unassembled WGS sequence"/>
</dbReference>
<dbReference type="SMART" id="SM00028">
    <property type="entry name" value="TPR"/>
    <property type="match status" value="9"/>
</dbReference>
<organism evidence="2 3">
    <name type="scientific">Rhodonellum ikkaensis</name>
    <dbReference type="NCBI Taxonomy" id="336829"/>
    <lineage>
        <taxon>Bacteria</taxon>
        <taxon>Pseudomonadati</taxon>
        <taxon>Bacteroidota</taxon>
        <taxon>Cytophagia</taxon>
        <taxon>Cytophagales</taxon>
        <taxon>Cytophagaceae</taxon>
        <taxon>Rhodonellum</taxon>
    </lineage>
</organism>
<dbReference type="Gene3D" id="1.25.40.10">
    <property type="entry name" value="Tetratricopeptide repeat domain"/>
    <property type="match status" value="3"/>
</dbReference>
<feature type="repeat" description="TPR" evidence="1">
    <location>
        <begin position="414"/>
        <end position="447"/>
    </location>
</feature>
<evidence type="ECO:0000313" key="2">
    <source>
        <dbReference type="EMBL" id="SDZ01261.1"/>
    </source>
</evidence>
<keyword evidence="3" id="KW-1185">Reference proteome</keyword>
<dbReference type="Pfam" id="PF14559">
    <property type="entry name" value="TPR_19"/>
    <property type="match status" value="3"/>
</dbReference>
<dbReference type="SUPFAM" id="SSF81901">
    <property type="entry name" value="HCP-like"/>
    <property type="match status" value="1"/>
</dbReference>
<dbReference type="InterPro" id="IPR011990">
    <property type="entry name" value="TPR-like_helical_dom_sf"/>
</dbReference>
<gene>
    <name evidence="2" type="ORF">SAMN05444412_104302</name>
</gene>
<dbReference type="PANTHER" id="PTHR12558:SF13">
    <property type="entry name" value="CELL DIVISION CYCLE PROTEIN 27 HOMOLOG"/>
    <property type="match status" value="1"/>
</dbReference>
<dbReference type="EMBL" id="FNQC01000004">
    <property type="protein sequence ID" value="SDZ01261.1"/>
    <property type="molecule type" value="Genomic_DNA"/>
</dbReference>
<proteinExistence type="predicted"/>
<feature type="repeat" description="TPR" evidence="1">
    <location>
        <begin position="30"/>
        <end position="63"/>
    </location>
</feature>
<sequence>MLLLFCQTVNAQVDKSHKIGKKEKTQNIKADRLFIEGQKNLMLEDYEKAYFYFRKALEIKPNEGAINFKLAEILLKANRVDEALPYGLKAVAANPENKYYNLAMAEVYSKKNEPQKAADILENLMSNSEENQNYILDLASLYMGSGDFDKALEAFNRAEEYYGVAEQLTIQKQRIYLRKNDLSGAIREGQNLIEAHPGNSQYVLSLVEILFNNGRTDDALLVIQQSLANYPNQPDLQLAAYALYKEKSDLETAEALILKAFGNPDLEAQVKAQAFSDVLQEIKTEKREKLLDQLEALMLENNPNDAEIYTVLGDRKMMAGNKVSALESYKKSISINSANDQVLQGIITMMFETGKDFDKIEKYTSIAVEEFPARADFWFFDGTAKSAQKKSLEAEESLVKALEVNQSKNKQLETLVYGQLGDTFHSIGKKQEAYDAYEKVLKTNPEDEHVLNNYAYFLSLAKKDLEKAKTMSGKLILKFPENTTYLDTHAWVLFQLKDYEGAKKYMEKALLIEETPSGVMLEHFGDILYHLGNRNEAIAYWKKAQGGDETSNQLNKKIQDKKYYE</sequence>
<name>A0A1H3PJK4_9BACT</name>